<proteinExistence type="predicted"/>
<dbReference type="Proteomes" id="UP001249851">
    <property type="component" value="Unassembled WGS sequence"/>
</dbReference>
<organism evidence="1 2">
    <name type="scientific">Acropora cervicornis</name>
    <name type="common">Staghorn coral</name>
    <dbReference type="NCBI Taxonomy" id="6130"/>
    <lineage>
        <taxon>Eukaryota</taxon>
        <taxon>Metazoa</taxon>
        <taxon>Cnidaria</taxon>
        <taxon>Anthozoa</taxon>
        <taxon>Hexacorallia</taxon>
        <taxon>Scleractinia</taxon>
        <taxon>Astrocoeniina</taxon>
        <taxon>Acroporidae</taxon>
        <taxon>Acropora</taxon>
    </lineage>
</organism>
<evidence type="ECO:0008006" key="3">
    <source>
        <dbReference type="Google" id="ProtNLM"/>
    </source>
</evidence>
<comment type="caution">
    <text evidence="1">The sequence shown here is derived from an EMBL/GenBank/DDBJ whole genome shotgun (WGS) entry which is preliminary data.</text>
</comment>
<reference evidence="1" key="1">
    <citation type="journal article" date="2023" name="G3 (Bethesda)">
        <title>Whole genome assembly and annotation of the endangered Caribbean coral Acropora cervicornis.</title>
        <authorList>
            <person name="Selwyn J.D."/>
            <person name="Vollmer S.V."/>
        </authorList>
    </citation>
    <scope>NUCLEOTIDE SEQUENCE</scope>
    <source>
        <strain evidence="1">K2</strain>
    </source>
</reference>
<keyword evidence="2" id="KW-1185">Reference proteome</keyword>
<accession>A0AAD9QD03</accession>
<name>A0AAD9QD03_ACRCE</name>
<protein>
    <recommendedName>
        <fullName evidence="3">GIY-YIG domain-containing protein</fullName>
    </recommendedName>
</protein>
<sequence length="154" mass="18042">MICKPYFLPLLIAETPKRLPDCPSKGPRNSSAEMATALCDKLIQKQWLRYTDSSLIPHVGGIYVIGVKRSSKRAITYLYLGQSVDVHDRIKEHKYGDQKIDGFIRRNFRTNCGKDLRLKWIQEKKHKFKERMYITCMEKKLDYKLKYNIKGGNN</sequence>
<reference evidence="1" key="2">
    <citation type="journal article" date="2023" name="Science">
        <title>Genomic signatures of disease resistance in endangered staghorn corals.</title>
        <authorList>
            <person name="Vollmer S.V."/>
            <person name="Selwyn J.D."/>
            <person name="Despard B.A."/>
            <person name="Roesel C.L."/>
        </authorList>
    </citation>
    <scope>NUCLEOTIDE SEQUENCE</scope>
    <source>
        <strain evidence="1">K2</strain>
    </source>
</reference>
<dbReference type="AlphaFoldDB" id="A0AAD9QD03"/>
<evidence type="ECO:0000313" key="2">
    <source>
        <dbReference type="Proteomes" id="UP001249851"/>
    </source>
</evidence>
<gene>
    <name evidence="1" type="ORF">P5673_018662</name>
</gene>
<dbReference type="EMBL" id="JARQWQ010000042">
    <property type="protein sequence ID" value="KAK2559028.1"/>
    <property type="molecule type" value="Genomic_DNA"/>
</dbReference>
<evidence type="ECO:0000313" key="1">
    <source>
        <dbReference type="EMBL" id="KAK2559028.1"/>
    </source>
</evidence>